<evidence type="ECO:0000313" key="9">
    <source>
        <dbReference type="Proteomes" id="UP000019384"/>
    </source>
</evidence>
<feature type="transmembrane region" description="Helical" evidence="6">
    <location>
        <begin position="270"/>
        <end position="298"/>
    </location>
</feature>
<reference evidence="8" key="2">
    <citation type="submission" date="2014-02" db="EMBL/GenBank/DDBJ databases">
        <title>Complete DNA sequence of /Kuraishia capsulata/ illustrates novel genomic features among budding yeasts (/Saccharomycotina/).</title>
        <authorList>
            <person name="Morales L."/>
            <person name="Noel B."/>
            <person name="Porcel B."/>
            <person name="Marcet-Houben M."/>
            <person name="Hullo M-F."/>
            <person name="Sacerdot C."/>
            <person name="Tekaia F."/>
            <person name="Leh-Louis V."/>
            <person name="Despons L."/>
            <person name="Khanna V."/>
            <person name="Aury J-M."/>
            <person name="Barbe V."/>
            <person name="Couloux A."/>
            <person name="Labadie K."/>
            <person name="Pelletier E."/>
            <person name="Souciet J-L."/>
            <person name="Boekhout T."/>
            <person name="Gabaldon T."/>
            <person name="Wincker P."/>
            <person name="Dujon B."/>
        </authorList>
    </citation>
    <scope>NUCLEOTIDE SEQUENCE</scope>
    <source>
        <strain evidence="8">CBS 1993</strain>
    </source>
</reference>
<dbReference type="FunFam" id="1.20.1250.20:FF:000018">
    <property type="entry name" value="MFS transporter permease"/>
    <property type="match status" value="1"/>
</dbReference>
<dbReference type="InterPro" id="IPR036259">
    <property type="entry name" value="MFS_trans_sf"/>
</dbReference>
<comment type="subcellular location">
    <subcellularLocation>
        <location evidence="1">Membrane</location>
        <topology evidence="1">Multi-pass membrane protein</topology>
    </subcellularLocation>
</comment>
<feature type="transmembrane region" description="Helical" evidence="6">
    <location>
        <begin position="398"/>
        <end position="421"/>
    </location>
</feature>
<feature type="transmembrane region" description="Helical" evidence="6">
    <location>
        <begin position="168"/>
        <end position="188"/>
    </location>
</feature>
<feature type="transmembrane region" description="Helical" evidence="6">
    <location>
        <begin position="433"/>
        <end position="454"/>
    </location>
</feature>
<feature type="transmembrane region" description="Helical" evidence="6">
    <location>
        <begin position="340"/>
        <end position="359"/>
    </location>
</feature>
<evidence type="ECO:0000256" key="1">
    <source>
        <dbReference type="ARBA" id="ARBA00004141"/>
    </source>
</evidence>
<protein>
    <recommendedName>
        <fullName evidence="7">Major facilitator superfamily (MFS) profile domain-containing protein</fullName>
    </recommendedName>
</protein>
<dbReference type="HOGENOM" id="CLU_001265_0_1_1"/>
<evidence type="ECO:0000256" key="5">
    <source>
        <dbReference type="ARBA" id="ARBA00023136"/>
    </source>
</evidence>
<dbReference type="Proteomes" id="UP000019384">
    <property type="component" value="Unassembled WGS sequence"/>
</dbReference>
<feature type="transmembrane region" description="Helical" evidence="6">
    <location>
        <begin position="200"/>
        <end position="222"/>
    </location>
</feature>
<keyword evidence="5 6" id="KW-0472">Membrane</keyword>
<reference evidence="8" key="1">
    <citation type="submission" date="2013-12" db="EMBL/GenBank/DDBJ databases">
        <authorList>
            <person name="Genoscope - CEA"/>
        </authorList>
    </citation>
    <scope>NUCLEOTIDE SEQUENCE</scope>
    <source>
        <strain evidence="8">CBS 1993</strain>
    </source>
</reference>
<dbReference type="InterPro" id="IPR020846">
    <property type="entry name" value="MFS_dom"/>
</dbReference>
<accession>W6MF66</accession>
<dbReference type="STRING" id="1382522.W6MF66"/>
<keyword evidence="2" id="KW-0813">Transport</keyword>
<organism evidence="8 9">
    <name type="scientific">Kuraishia capsulata CBS 1993</name>
    <dbReference type="NCBI Taxonomy" id="1382522"/>
    <lineage>
        <taxon>Eukaryota</taxon>
        <taxon>Fungi</taxon>
        <taxon>Dikarya</taxon>
        <taxon>Ascomycota</taxon>
        <taxon>Saccharomycotina</taxon>
        <taxon>Pichiomycetes</taxon>
        <taxon>Pichiales</taxon>
        <taxon>Pichiaceae</taxon>
        <taxon>Kuraishia</taxon>
    </lineage>
</organism>
<name>W6MF66_9ASCO</name>
<keyword evidence="4 6" id="KW-1133">Transmembrane helix</keyword>
<dbReference type="PANTHER" id="PTHR43791:SF51">
    <property type="entry name" value="MAJOR FACILITATOR SUPERFAMILY (MFS) PROFILE DOMAIN-CONTAINING PROTEIN"/>
    <property type="match status" value="1"/>
</dbReference>
<dbReference type="PANTHER" id="PTHR43791">
    <property type="entry name" value="PERMEASE-RELATED"/>
    <property type="match status" value="1"/>
</dbReference>
<evidence type="ECO:0000259" key="7">
    <source>
        <dbReference type="PROSITE" id="PS50850"/>
    </source>
</evidence>
<dbReference type="EMBL" id="HG793125">
    <property type="protein sequence ID" value="CDK24061.1"/>
    <property type="molecule type" value="Genomic_DNA"/>
</dbReference>
<dbReference type="InterPro" id="IPR011701">
    <property type="entry name" value="MFS"/>
</dbReference>
<keyword evidence="3 6" id="KW-0812">Transmembrane</keyword>
<evidence type="ECO:0000256" key="4">
    <source>
        <dbReference type="ARBA" id="ARBA00022989"/>
    </source>
</evidence>
<proteinExistence type="predicted"/>
<dbReference type="OrthoDB" id="2962993at2759"/>
<gene>
    <name evidence="8" type="ORF">KUCA_T00000021001</name>
</gene>
<dbReference type="RefSeq" id="XP_022456079.1">
    <property type="nucleotide sequence ID" value="XM_022604519.1"/>
</dbReference>
<sequence>MKALKTRGAFIIMANQKFNDPAYRKALRKPDIRIVLWYSFMYLIVQMNKSNVSNAAIMNTEEGHGIKKQLGNLTSGQWAWVLSCFYYPYLFFEPLTTVLMKRFSPSRWQARLMVTWGIVSMAQAACKNYSGIIAARFFLGLAEAGFYPTVLYHLGFWYRTHDLRARIAFFYGAGQLAGFISGLLAYGVSHIDGKRGIYGWQWLFIIEGILPILGGIYTWFFLPDYPADAKMLTEEERELILSALPSYGPQTKSKTWDWSEIKPLLKTPSFYSYTVIWICHGIGGWGISFILPTIIYGLGFTDTAKTQLMTMPPAFLTFFFLCIVGYVGTWRGNKGKPLNMFYVAAVTETVNLISYIVLLCTNNRVAQYLMVLIANGIGQTVFPLLWPDRMRAAQGTSATGLAIGATNCMAQFLGIVGPQIYQTKFGPSYHVSYAISLAMLVIATAAIVVSYFLTRKTLRELDEKEALEEDDSVSETASENVVVLHSEKAA</sequence>
<keyword evidence="9" id="KW-1185">Reference proteome</keyword>
<evidence type="ECO:0000313" key="8">
    <source>
        <dbReference type="EMBL" id="CDK24061.1"/>
    </source>
</evidence>
<dbReference type="SUPFAM" id="SSF103473">
    <property type="entry name" value="MFS general substrate transporter"/>
    <property type="match status" value="1"/>
</dbReference>
<evidence type="ECO:0000256" key="6">
    <source>
        <dbReference type="SAM" id="Phobius"/>
    </source>
</evidence>
<dbReference type="Gene3D" id="1.20.1250.20">
    <property type="entry name" value="MFS general substrate transporter like domains"/>
    <property type="match status" value="2"/>
</dbReference>
<feature type="domain" description="Major facilitator superfamily (MFS) profile" evidence="7">
    <location>
        <begin position="34"/>
        <end position="458"/>
    </location>
</feature>
<feature type="transmembrane region" description="Helical" evidence="6">
    <location>
        <begin position="77"/>
        <end position="96"/>
    </location>
</feature>
<dbReference type="PROSITE" id="PS50850">
    <property type="entry name" value="MFS"/>
    <property type="match status" value="1"/>
</dbReference>
<feature type="transmembrane region" description="Helical" evidence="6">
    <location>
        <begin position="310"/>
        <end position="328"/>
    </location>
</feature>
<evidence type="ECO:0000256" key="3">
    <source>
        <dbReference type="ARBA" id="ARBA00022692"/>
    </source>
</evidence>
<dbReference type="GO" id="GO:0022857">
    <property type="term" value="F:transmembrane transporter activity"/>
    <property type="evidence" value="ECO:0007669"/>
    <property type="project" value="InterPro"/>
</dbReference>
<feature type="transmembrane region" description="Helical" evidence="6">
    <location>
        <begin position="365"/>
        <end position="386"/>
    </location>
</feature>
<dbReference type="Pfam" id="PF07690">
    <property type="entry name" value="MFS_1"/>
    <property type="match status" value="1"/>
</dbReference>
<dbReference type="AlphaFoldDB" id="W6MF66"/>
<evidence type="ECO:0000256" key="2">
    <source>
        <dbReference type="ARBA" id="ARBA00022448"/>
    </source>
</evidence>
<dbReference type="GeneID" id="34517467"/>
<feature type="transmembrane region" description="Helical" evidence="6">
    <location>
        <begin position="137"/>
        <end position="156"/>
    </location>
</feature>
<dbReference type="GO" id="GO:0016020">
    <property type="term" value="C:membrane"/>
    <property type="evidence" value="ECO:0007669"/>
    <property type="project" value="UniProtKB-SubCell"/>
</dbReference>